<dbReference type="STRING" id="3760.M5X8P6"/>
<reference evidence="5 6" key="1">
    <citation type="journal article" date="2013" name="Nat. Genet.">
        <title>The high-quality draft genome of peach (Prunus persica) identifies unique patterns of genetic diversity, domestication and genome evolution.</title>
        <authorList>
            <consortium name="International Peach Genome Initiative"/>
            <person name="Verde I."/>
            <person name="Abbott A.G."/>
            <person name="Scalabrin S."/>
            <person name="Jung S."/>
            <person name="Shu S."/>
            <person name="Marroni F."/>
            <person name="Zhebentyayeva T."/>
            <person name="Dettori M.T."/>
            <person name="Grimwood J."/>
            <person name="Cattonaro F."/>
            <person name="Zuccolo A."/>
            <person name="Rossini L."/>
            <person name="Jenkins J."/>
            <person name="Vendramin E."/>
            <person name="Meisel L.A."/>
            <person name="Decroocq V."/>
            <person name="Sosinski B."/>
            <person name="Prochnik S."/>
            <person name="Mitros T."/>
            <person name="Policriti A."/>
            <person name="Cipriani G."/>
            <person name="Dondini L."/>
            <person name="Ficklin S."/>
            <person name="Goodstein D.M."/>
            <person name="Xuan P."/>
            <person name="Del Fabbro C."/>
            <person name="Aramini V."/>
            <person name="Copetti D."/>
            <person name="Gonzalez S."/>
            <person name="Horner D.S."/>
            <person name="Falchi R."/>
            <person name="Lucas S."/>
            <person name="Mica E."/>
            <person name="Maldonado J."/>
            <person name="Lazzari B."/>
            <person name="Bielenberg D."/>
            <person name="Pirona R."/>
            <person name="Miculan M."/>
            <person name="Barakat A."/>
            <person name="Testolin R."/>
            <person name="Stella A."/>
            <person name="Tartarini S."/>
            <person name="Tonutti P."/>
            <person name="Arus P."/>
            <person name="Orellana A."/>
            <person name="Wells C."/>
            <person name="Main D."/>
            <person name="Vizzotto G."/>
            <person name="Silva H."/>
            <person name="Salamini F."/>
            <person name="Schmutz J."/>
            <person name="Morgante M."/>
            <person name="Rokhsar D.S."/>
        </authorList>
    </citation>
    <scope>NUCLEOTIDE SEQUENCE [LARGE SCALE GENOMIC DNA]</scope>
    <source>
        <strain evidence="6">cv. Nemared</strain>
    </source>
</reference>
<dbReference type="eggNOG" id="KOG4223">
    <property type="taxonomic scope" value="Eukaryota"/>
</dbReference>
<dbReference type="Gene3D" id="1.10.238.10">
    <property type="entry name" value="EF-hand"/>
    <property type="match status" value="3"/>
</dbReference>
<dbReference type="InterPro" id="IPR018247">
    <property type="entry name" value="EF_Hand_1_Ca_BS"/>
</dbReference>
<dbReference type="PROSITE" id="PS00018">
    <property type="entry name" value="EF_HAND_1"/>
    <property type="match status" value="5"/>
</dbReference>
<evidence type="ECO:0000256" key="2">
    <source>
        <dbReference type="ARBA" id="ARBA00022737"/>
    </source>
</evidence>
<dbReference type="HOGENOM" id="CLU_038312_1_1_1"/>
<evidence type="ECO:0000256" key="3">
    <source>
        <dbReference type="ARBA" id="ARBA00022837"/>
    </source>
</evidence>
<keyword evidence="1" id="KW-0479">Metal-binding</keyword>
<evidence type="ECO:0000259" key="4">
    <source>
        <dbReference type="PROSITE" id="PS50222"/>
    </source>
</evidence>
<evidence type="ECO:0000313" key="6">
    <source>
        <dbReference type="Proteomes" id="UP000006882"/>
    </source>
</evidence>
<evidence type="ECO:0000256" key="1">
    <source>
        <dbReference type="ARBA" id="ARBA00022723"/>
    </source>
</evidence>
<dbReference type="Pfam" id="PF13202">
    <property type="entry name" value="EF-hand_5"/>
    <property type="match status" value="1"/>
</dbReference>
<name>M5X8P6_PRUPE</name>
<dbReference type="SUPFAM" id="SSF47473">
    <property type="entry name" value="EF-hand"/>
    <property type="match status" value="2"/>
</dbReference>
<dbReference type="InterPro" id="IPR002048">
    <property type="entry name" value="EF_hand_dom"/>
</dbReference>
<feature type="domain" description="EF-hand" evidence="4">
    <location>
        <begin position="260"/>
        <end position="295"/>
    </location>
</feature>
<protein>
    <recommendedName>
        <fullName evidence="4">EF-hand domain-containing protein</fullName>
    </recommendedName>
</protein>
<dbReference type="KEGG" id="pper:18787136"/>
<dbReference type="PROSITE" id="PS50222">
    <property type="entry name" value="EF_HAND_2"/>
    <property type="match status" value="3"/>
</dbReference>
<dbReference type="PANTHER" id="PTHR10827:SF98">
    <property type="entry name" value="45 KDA CALCIUM-BINDING PROTEIN"/>
    <property type="match status" value="1"/>
</dbReference>
<keyword evidence="2" id="KW-0677">Repeat</keyword>
<dbReference type="GO" id="GO:0005509">
    <property type="term" value="F:calcium ion binding"/>
    <property type="evidence" value="ECO:0000318"/>
    <property type="project" value="GO_Central"/>
</dbReference>
<keyword evidence="3" id="KW-0106">Calcium</keyword>
<feature type="domain" description="EF-hand" evidence="4">
    <location>
        <begin position="144"/>
        <end position="170"/>
    </location>
</feature>
<gene>
    <name evidence="5" type="ORF">PRUPE_2G314000</name>
</gene>
<keyword evidence="6" id="KW-1185">Reference proteome</keyword>
<dbReference type="InterPro" id="IPR011992">
    <property type="entry name" value="EF-hand-dom_pair"/>
</dbReference>
<proteinExistence type="predicted"/>
<dbReference type="OrthoDB" id="293868at2759"/>
<dbReference type="AlphaFoldDB" id="M5X8P6"/>
<dbReference type="Pfam" id="PF13499">
    <property type="entry name" value="EF-hand_7"/>
    <property type="match status" value="2"/>
</dbReference>
<dbReference type="EMBL" id="CM007652">
    <property type="protein sequence ID" value="ONI25672.1"/>
    <property type="molecule type" value="Genomic_DNA"/>
</dbReference>
<dbReference type="Gramene" id="ONI25672">
    <property type="protein sequence ID" value="ONI25672"/>
    <property type="gene ID" value="PRUPE_2G314000"/>
</dbReference>
<dbReference type="Proteomes" id="UP000006882">
    <property type="component" value="Chromosome G2"/>
</dbReference>
<dbReference type="SMART" id="SM00054">
    <property type="entry name" value="EFh"/>
    <property type="match status" value="5"/>
</dbReference>
<dbReference type="PANTHER" id="PTHR10827">
    <property type="entry name" value="RETICULOCALBIN"/>
    <property type="match status" value="1"/>
</dbReference>
<dbReference type="OMA" id="FEADVDH"/>
<dbReference type="GO" id="GO:0005783">
    <property type="term" value="C:endoplasmic reticulum"/>
    <property type="evidence" value="ECO:0000318"/>
    <property type="project" value="GO_Central"/>
</dbReference>
<accession>M5X8P6</accession>
<sequence>MAKAVVYALLATAFILVMVFCPSKQHGHHDHLGLNRRLGFRDHVPVFDPLVAKMERYAEENGLGGQTHNLDLVEHSPMMDTSEVEEVHEYFSDEGKLNLTLRLLSLFPLIDQAPKDSYISSNELKHWLTQQAVERLNYRTQKEMESYDKDGDGNISFSEYQPKFSSQDIKKNGMEHGEAGWWKQQFDNADADKNGTLTFNEFKDLLHPEDSNNSDIHKWLLAEKMKRMDQDDDGKLNFMEFSHNAYDSFKSYVEFETGGVKAPTAEEKFAELDLNKDNLLEVEELKPLLHYLHPGELSYSNYYASFLMSEADDNKDGKLTLDEMLDHDYVFYSTVYDAGVNDDNEEDYHDEF</sequence>
<organism evidence="5 6">
    <name type="scientific">Prunus persica</name>
    <name type="common">Peach</name>
    <name type="synonym">Amygdalus persica</name>
    <dbReference type="NCBI Taxonomy" id="3760"/>
    <lineage>
        <taxon>Eukaryota</taxon>
        <taxon>Viridiplantae</taxon>
        <taxon>Streptophyta</taxon>
        <taxon>Embryophyta</taxon>
        <taxon>Tracheophyta</taxon>
        <taxon>Spermatophyta</taxon>
        <taxon>Magnoliopsida</taxon>
        <taxon>eudicotyledons</taxon>
        <taxon>Gunneridae</taxon>
        <taxon>Pentapetalae</taxon>
        <taxon>rosids</taxon>
        <taxon>fabids</taxon>
        <taxon>Rosales</taxon>
        <taxon>Rosaceae</taxon>
        <taxon>Amygdaloideae</taxon>
        <taxon>Amygdaleae</taxon>
        <taxon>Prunus</taxon>
    </lineage>
</organism>
<evidence type="ECO:0000313" key="5">
    <source>
        <dbReference type="EMBL" id="ONI25672.1"/>
    </source>
</evidence>
<feature type="domain" description="EF-hand" evidence="4">
    <location>
        <begin position="177"/>
        <end position="212"/>
    </location>
</feature>